<comment type="caution">
    <text evidence="2">The sequence shown here is derived from an EMBL/GenBank/DDBJ whole genome shotgun (WGS) entry which is preliminary data.</text>
</comment>
<dbReference type="EMBL" id="JACHFD010000037">
    <property type="protein sequence ID" value="MBB5353841.1"/>
    <property type="molecule type" value="Genomic_DNA"/>
</dbReference>
<name>A0A840VMI7_9BACT</name>
<keyword evidence="3" id="KW-1185">Reference proteome</keyword>
<dbReference type="Gene3D" id="1.10.260.40">
    <property type="entry name" value="lambda repressor-like DNA-binding domains"/>
    <property type="match status" value="1"/>
</dbReference>
<accession>A0A840VMI7</accession>
<dbReference type="Proteomes" id="UP000557717">
    <property type="component" value="Unassembled WGS sequence"/>
</dbReference>
<sequence>MESGQQNLVGTRVRKLRLGAELSQETFAARCQTQGWDVSRGTFAKIEAGLRRVTDAELVIMAKVLRCSVERLLEGLTSKEISRVLRQGE</sequence>
<evidence type="ECO:0000259" key="1">
    <source>
        <dbReference type="PROSITE" id="PS50943"/>
    </source>
</evidence>
<evidence type="ECO:0000313" key="2">
    <source>
        <dbReference type="EMBL" id="MBB5353841.1"/>
    </source>
</evidence>
<dbReference type="SUPFAM" id="SSF47413">
    <property type="entry name" value="lambda repressor-like DNA-binding domains"/>
    <property type="match status" value="1"/>
</dbReference>
<dbReference type="SMART" id="SM00530">
    <property type="entry name" value="HTH_XRE"/>
    <property type="match status" value="1"/>
</dbReference>
<dbReference type="AlphaFoldDB" id="A0A840VMI7"/>
<dbReference type="CDD" id="cd00093">
    <property type="entry name" value="HTH_XRE"/>
    <property type="match status" value="1"/>
</dbReference>
<dbReference type="GO" id="GO:0003677">
    <property type="term" value="F:DNA binding"/>
    <property type="evidence" value="ECO:0007669"/>
    <property type="project" value="InterPro"/>
</dbReference>
<evidence type="ECO:0000313" key="3">
    <source>
        <dbReference type="Proteomes" id="UP000557717"/>
    </source>
</evidence>
<gene>
    <name evidence="2" type="ORF">HNR46_004105</name>
</gene>
<dbReference type="InterPro" id="IPR010982">
    <property type="entry name" value="Lambda_DNA-bd_dom_sf"/>
</dbReference>
<feature type="domain" description="HTH cro/C1-type" evidence="1">
    <location>
        <begin position="13"/>
        <end position="72"/>
    </location>
</feature>
<reference evidence="2 3" key="1">
    <citation type="submission" date="2020-08" db="EMBL/GenBank/DDBJ databases">
        <title>Genomic Encyclopedia of Type Strains, Phase IV (KMG-IV): sequencing the most valuable type-strain genomes for metagenomic binning, comparative biology and taxonomic classification.</title>
        <authorList>
            <person name="Goeker M."/>
        </authorList>
    </citation>
    <scope>NUCLEOTIDE SEQUENCE [LARGE SCALE GENOMIC DNA]</scope>
    <source>
        <strain evidence="2 3">YC6886</strain>
    </source>
</reference>
<dbReference type="InterPro" id="IPR001387">
    <property type="entry name" value="Cro/C1-type_HTH"/>
</dbReference>
<dbReference type="Pfam" id="PF13560">
    <property type="entry name" value="HTH_31"/>
    <property type="match status" value="1"/>
</dbReference>
<organism evidence="2 3">
    <name type="scientific">Haloferula luteola</name>
    <dbReference type="NCBI Taxonomy" id="595692"/>
    <lineage>
        <taxon>Bacteria</taxon>
        <taxon>Pseudomonadati</taxon>
        <taxon>Verrucomicrobiota</taxon>
        <taxon>Verrucomicrobiia</taxon>
        <taxon>Verrucomicrobiales</taxon>
        <taxon>Verrucomicrobiaceae</taxon>
        <taxon>Haloferula</taxon>
    </lineage>
</organism>
<protein>
    <submittedName>
        <fullName evidence="2">Transcriptional regulator with XRE-family HTH domain</fullName>
    </submittedName>
</protein>
<proteinExistence type="predicted"/>
<dbReference type="RefSeq" id="WP_184022289.1">
    <property type="nucleotide sequence ID" value="NZ_JACHFD010000037.1"/>
</dbReference>
<dbReference type="PROSITE" id="PS50943">
    <property type="entry name" value="HTH_CROC1"/>
    <property type="match status" value="1"/>
</dbReference>